<comment type="caution">
    <text evidence="3">The sequence shown here is derived from an EMBL/GenBank/DDBJ whole genome shotgun (WGS) entry which is preliminary data.</text>
</comment>
<organism evidence="3 4">
    <name type="scientific">Bacillus norwichensis</name>
    <dbReference type="NCBI Taxonomy" id="2762217"/>
    <lineage>
        <taxon>Bacteria</taxon>
        <taxon>Bacillati</taxon>
        <taxon>Bacillota</taxon>
        <taxon>Bacilli</taxon>
        <taxon>Bacillales</taxon>
        <taxon>Bacillaceae</taxon>
        <taxon>Bacillus</taxon>
    </lineage>
</organism>
<keyword evidence="4" id="KW-1185">Reference proteome</keyword>
<dbReference type="InterPro" id="IPR023393">
    <property type="entry name" value="START-like_dom_sf"/>
</dbReference>
<evidence type="ECO:0000313" key="3">
    <source>
        <dbReference type="EMBL" id="MBD8004376.1"/>
    </source>
</evidence>
<dbReference type="Pfam" id="PF08327">
    <property type="entry name" value="AHSA1"/>
    <property type="match status" value="1"/>
</dbReference>
<comment type="similarity">
    <text evidence="1">Belongs to the AHA1 family.</text>
</comment>
<dbReference type="RefSeq" id="WP_191810415.1">
    <property type="nucleotide sequence ID" value="NZ_JACSPV010000005.1"/>
</dbReference>
<name>A0ABR8VID4_9BACI</name>
<dbReference type="Proteomes" id="UP000648182">
    <property type="component" value="Unassembled WGS sequence"/>
</dbReference>
<sequence length="154" mass="18205">MLASIEKLGNGGRARFERYWHHPAEDVWAWITENEKLSQWFPELRMGELRKGGFMQFDMGNNSLEKLEITAFQDASLLEFAWWEDSIRFELQPETNGCRLVLIETISKITDHTPKDLAGWHVCLDVISALMDGRAFDRSEEWKKWYKKYIQAFE</sequence>
<feature type="domain" description="Activator of Hsp90 ATPase homologue 1/2-like C-terminal" evidence="2">
    <location>
        <begin position="22"/>
        <end position="131"/>
    </location>
</feature>
<evidence type="ECO:0000259" key="2">
    <source>
        <dbReference type="Pfam" id="PF08327"/>
    </source>
</evidence>
<accession>A0ABR8VID4</accession>
<gene>
    <name evidence="3" type="ORF">H9631_04720</name>
</gene>
<protein>
    <submittedName>
        <fullName evidence="3">SRPBCC family protein</fullName>
    </submittedName>
</protein>
<reference evidence="3 4" key="1">
    <citation type="submission" date="2020-08" db="EMBL/GenBank/DDBJ databases">
        <title>A Genomic Blueprint of the Chicken Gut Microbiome.</title>
        <authorList>
            <person name="Gilroy R."/>
            <person name="Ravi A."/>
            <person name="Getino M."/>
            <person name="Pursley I."/>
            <person name="Horton D.L."/>
            <person name="Alikhan N.-F."/>
            <person name="Baker D."/>
            <person name="Gharbi K."/>
            <person name="Hall N."/>
            <person name="Watson M."/>
            <person name="Adriaenssens E.M."/>
            <person name="Foster-Nyarko E."/>
            <person name="Jarju S."/>
            <person name="Secka A."/>
            <person name="Antonio M."/>
            <person name="Oren A."/>
            <person name="Chaudhuri R."/>
            <person name="La Ragione R.M."/>
            <person name="Hildebrand F."/>
            <person name="Pallen M.J."/>
        </authorList>
    </citation>
    <scope>NUCLEOTIDE SEQUENCE [LARGE SCALE GENOMIC DNA]</scope>
    <source>
        <strain evidence="3 4">Sa1BUA2</strain>
    </source>
</reference>
<dbReference type="EMBL" id="JACSPV010000005">
    <property type="protein sequence ID" value="MBD8004376.1"/>
    <property type="molecule type" value="Genomic_DNA"/>
</dbReference>
<dbReference type="Gene3D" id="3.30.530.20">
    <property type="match status" value="1"/>
</dbReference>
<evidence type="ECO:0000256" key="1">
    <source>
        <dbReference type="ARBA" id="ARBA00006817"/>
    </source>
</evidence>
<dbReference type="InterPro" id="IPR013538">
    <property type="entry name" value="ASHA1/2-like_C"/>
</dbReference>
<evidence type="ECO:0000313" key="4">
    <source>
        <dbReference type="Proteomes" id="UP000648182"/>
    </source>
</evidence>
<dbReference type="SUPFAM" id="SSF55961">
    <property type="entry name" value="Bet v1-like"/>
    <property type="match status" value="1"/>
</dbReference>
<dbReference type="CDD" id="cd08899">
    <property type="entry name" value="SRPBCC_CalC_Aha1-like_6"/>
    <property type="match status" value="1"/>
</dbReference>
<proteinExistence type="inferred from homology"/>